<evidence type="ECO:0000313" key="2">
    <source>
        <dbReference type="EnsemblMetazoa" id="PPA35499.1"/>
    </source>
</evidence>
<dbReference type="InterPro" id="IPR050122">
    <property type="entry name" value="RTK"/>
</dbReference>
<feature type="compositionally biased region" description="Basic and acidic residues" evidence="1">
    <location>
        <begin position="750"/>
        <end position="761"/>
    </location>
</feature>
<dbReference type="Proteomes" id="UP000005239">
    <property type="component" value="Unassembled WGS sequence"/>
</dbReference>
<dbReference type="EnsemblMetazoa" id="PPA35499.1">
    <property type="protein sequence ID" value="PPA35499.1"/>
    <property type="gene ID" value="WBGene00273868"/>
</dbReference>
<sequence length="1214" mass="137794">MAMADSMISRKAELELHTNLSEQLKDRFHEKIMSITTVTEENYRFGPFKFNLDDKQHTLTDASPCFPVVIRDKEVISRPPINKEDQHGYKSLYQLISILAAQAQVHQEYQSFPLAQTNGRIDITNRSTGVTETFGGNNSFTGVQGRDGNYSQIPLGTREDGINVSLGGIRVYRDAMCLFEGITDYDYASIKKIELLKGGRNKQRPYVASGWLNNETKVVIKALVRSTNSTEDVVHQENYSRELGIGAKNRHPNLLSTMGGCFERRLIIIEYQANRSLKEYFQKHTLTDVERISVAIEITKGMIYLSSKNIVHRDLAFVGETIFDIKLKRNIGDFGLSQNLGNIDHYVVSKKNFDMRVTAPEAMFLGTELKPIRNGIFTYSADVWSFGVLLWELYTNGEAPYSEISCEESGENFHELLKDGYRMQYPPSCPENMNEWMGRCWAKEQKDRPSFKEIHVFLSQIPPVKAVRPSLFSLSSLPVRQDGVSTLDTFIREEPNIDDKSWRVPVNVIQKAKWIKNGRELRDCNVEIHNDTGRAITGLVIEPKTEVIQCWNLDKMEDGRYRTQDWMIIQDGGSCEAAGFICVGESRPFVVDFNQVDVEIDEKSCIEGDTRVGITIDCIKNQEFIDKGQPIYNYTLKVTNNTGKTVSEILLEPNVGIRGEWGMKKIEENKYLTNEDVMINNGCSTYAFGCMTLGHPKPRLISFKSFDTMRRKGKGKIPKSKEEEEDINRKHNDVNPNVQYNGETNGLDAEQERRNRKDGKGYAKTTPTDPVERAKFYKKRDNQRKASKKFRANQKTKLSKAEQCKKEYDELKSDYETLLNAYTNITSKVDDIRKHLNGTQSTIPNGERELMLSILQYTPLSNSRRSNESSEGSESSGESSCEDESEEDVNRHRSQSESTTSMGLLSLNPHSHPLQQFGISDPNQSGLSPPENSLTISFSDADWQANQPRSSQQPGMPDTLPYDNWNEQPLFPQQQFGGADVNKIDPTNSYSNENRQQPPLQQQQHFNTIVYFGDSPVEISMDSPYSNQHELRGTIQSGTFQPANSSLMNTTSSYQQSSPQNRHWQQGTIPPQPTMGSVSSNQCQYENLGSMDYGRTFLINSPPIHQQVQQYGTARADYPLSQAIAHHNTDHLLTDPYEPNGNPLTVPRAPRPTSFMVNELQDRTSTENNQRVTKANRRYSTYVPPQEAQNVNDVSRPVNGTEKDSPYAKKPSRD</sequence>
<feature type="compositionally biased region" description="Polar residues" evidence="1">
    <location>
        <begin position="965"/>
        <end position="976"/>
    </location>
</feature>
<evidence type="ECO:0000313" key="3">
    <source>
        <dbReference type="Proteomes" id="UP000005239"/>
    </source>
</evidence>
<dbReference type="PANTHER" id="PTHR24416:SF631">
    <property type="entry name" value="SERINE_THREONINE_TYROSINE KINASE 1"/>
    <property type="match status" value="1"/>
</dbReference>
<reference evidence="3" key="1">
    <citation type="journal article" date="2008" name="Nat. Genet.">
        <title>The Pristionchus pacificus genome provides a unique perspective on nematode lifestyle and parasitism.</title>
        <authorList>
            <person name="Dieterich C."/>
            <person name="Clifton S.W."/>
            <person name="Schuster L.N."/>
            <person name="Chinwalla A."/>
            <person name="Delehaunty K."/>
            <person name="Dinkelacker I."/>
            <person name="Fulton L."/>
            <person name="Fulton R."/>
            <person name="Godfrey J."/>
            <person name="Minx P."/>
            <person name="Mitreva M."/>
            <person name="Roeseler W."/>
            <person name="Tian H."/>
            <person name="Witte H."/>
            <person name="Yang S.P."/>
            <person name="Wilson R.K."/>
            <person name="Sommer R.J."/>
        </authorList>
    </citation>
    <scope>NUCLEOTIDE SEQUENCE [LARGE SCALE GENOMIC DNA]</scope>
    <source>
        <strain evidence="3">PS312</strain>
    </source>
</reference>
<dbReference type="GO" id="GO:0007169">
    <property type="term" value="P:cell surface receptor protein tyrosine kinase signaling pathway"/>
    <property type="evidence" value="ECO:0000318"/>
    <property type="project" value="GO_Central"/>
</dbReference>
<feature type="compositionally biased region" description="Polar residues" evidence="1">
    <location>
        <begin position="913"/>
        <end position="954"/>
    </location>
</feature>
<reference evidence="2" key="2">
    <citation type="submission" date="2022-06" db="UniProtKB">
        <authorList>
            <consortium name="EnsemblMetazoa"/>
        </authorList>
    </citation>
    <scope>IDENTIFICATION</scope>
    <source>
        <strain evidence="2">PS312</strain>
    </source>
</reference>
<accession>A0A2A6B6Z1</accession>
<proteinExistence type="predicted"/>
<feature type="compositionally biased region" description="Low complexity" evidence="1">
    <location>
        <begin position="861"/>
        <end position="879"/>
    </location>
</feature>
<feature type="compositionally biased region" description="Basic and acidic residues" evidence="1">
    <location>
        <begin position="1201"/>
        <end position="1214"/>
    </location>
</feature>
<dbReference type="PROSITE" id="PS50011">
    <property type="entry name" value="PROTEIN_KINASE_DOM"/>
    <property type="match status" value="1"/>
</dbReference>
<dbReference type="Pfam" id="PF07714">
    <property type="entry name" value="PK_Tyr_Ser-Thr"/>
    <property type="match status" value="1"/>
</dbReference>
<dbReference type="SUPFAM" id="SSF56112">
    <property type="entry name" value="Protein kinase-like (PK-like)"/>
    <property type="match status" value="1"/>
</dbReference>
<name>A0A2A6B6Z1_PRIPA</name>
<dbReference type="InterPro" id="IPR001245">
    <property type="entry name" value="Ser-Thr/Tyr_kinase_cat_dom"/>
</dbReference>
<accession>A0A8R1YQF1</accession>
<evidence type="ECO:0000256" key="1">
    <source>
        <dbReference type="SAM" id="MobiDB-lite"/>
    </source>
</evidence>
<dbReference type="GO" id="GO:0005886">
    <property type="term" value="C:plasma membrane"/>
    <property type="evidence" value="ECO:0000318"/>
    <property type="project" value="GO_Central"/>
</dbReference>
<dbReference type="GO" id="GO:0004714">
    <property type="term" value="F:transmembrane receptor protein tyrosine kinase activity"/>
    <property type="evidence" value="ECO:0000318"/>
    <property type="project" value="GO_Central"/>
</dbReference>
<feature type="region of interest" description="Disordered" evidence="1">
    <location>
        <begin position="1160"/>
        <end position="1214"/>
    </location>
</feature>
<dbReference type="AlphaFoldDB" id="A0A2A6B6Z1"/>
<feature type="compositionally biased region" description="Basic and acidic residues" evidence="1">
    <location>
        <begin position="719"/>
        <end position="733"/>
    </location>
</feature>
<dbReference type="InterPro" id="IPR011009">
    <property type="entry name" value="Kinase-like_dom_sf"/>
</dbReference>
<feature type="compositionally biased region" description="Polar residues" evidence="1">
    <location>
        <begin position="734"/>
        <end position="744"/>
    </location>
</feature>
<dbReference type="PANTHER" id="PTHR24416">
    <property type="entry name" value="TYROSINE-PROTEIN KINASE RECEPTOR"/>
    <property type="match status" value="1"/>
</dbReference>
<dbReference type="GO" id="GO:0043235">
    <property type="term" value="C:receptor complex"/>
    <property type="evidence" value="ECO:0000318"/>
    <property type="project" value="GO_Central"/>
</dbReference>
<feature type="compositionally biased region" description="Polar residues" evidence="1">
    <location>
        <begin position="985"/>
        <end position="995"/>
    </location>
</feature>
<dbReference type="InterPro" id="IPR000719">
    <property type="entry name" value="Prot_kinase_dom"/>
</dbReference>
<keyword evidence="3" id="KW-1185">Reference proteome</keyword>
<organism evidence="2 3">
    <name type="scientific">Pristionchus pacificus</name>
    <name type="common">Parasitic nematode worm</name>
    <dbReference type="NCBI Taxonomy" id="54126"/>
    <lineage>
        <taxon>Eukaryota</taxon>
        <taxon>Metazoa</taxon>
        <taxon>Ecdysozoa</taxon>
        <taxon>Nematoda</taxon>
        <taxon>Chromadorea</taxon>
        <taxon>Rhabditida</taxon>
        <taxon>Rhabditina</taxon>
        <taxon>Diplogasteromorpha</taxon>
        <taxon>Diplogasteroidea</taxon>
        <taxon>Neodiplogasteridae</taxon>
        <taxon>Pristionchus</taxon>
    </lineage>
</organism>
<protein>
    <submittedName>
        <fullName evidence="2">Protein kinase domain-containing protein</fullName>
    </submittedName>
</protein>
<dbReference type="Gene3D" id="1.10.510.10">
    <property type="entry name" value="Transferase(Phosphotransferase) domain 1"/>
    <property type="match status" value="1"/>
</dbReference>
<dbReference type="GO" id="GO:0005524">
    <property type="term" value="F:ATP binding"/>
    <property type="evidence" value="ECO:0007669"/>
    <property type="project" value="InterPro"/>
</dbReference>
<gene>
    <name evidence="2" type="primary">WBGene00273868</name>
</gene>
<feature type="region of interest" description="Disordered" evidence="1">
    <location>
        <begin position="711"/>
        <end position="771"/>
    </location>
</feature>
<feature type="region of interest" description="Disordered" evidence="1">
    <location>
        <begin position="860"/>
        <end position="1000"/>
    </location>
</feature>